<accession>A0ABU4SU09</accession>
<organism evidence="1 2">
    <name type="scientific">Lentzea miocenica</name>
    <dbReference type="NCBI Taxonomy" id="3095431"/>
    <lineage>
        <taxon>Bacteria</taxon>
        <taxon>Bacillati</taxon>
        <taxon>Actinomycetota</taxon>
        <taxon>Actinomycetes</taxon>
        <taxon>Pseudonocardiales</taxon>
        <taxon>Pseudonocardiaceae</taxon>
        <taxon>Lentzea</taxon>
    </lineage>
</organism>
<proteinExistence type="predicted"/>
<gene>
    <name evidence="1" type="ORF">SK803_04090</name>
</gene>
<evidence type="ECO:0000313" key="2">
    <source>
        <dbReference type="Proteomes" id="UP001285521"/>
    </source>
</evidence>
<sequence>MISQLSNITFQMTAQGFAGRKSPTLEELETLQSSLAELEHLTTQWVERISSE</sequence>
<dbReference type="RefSeq" id="WP_319964383.1">
    <property type="nucleotide sequence ID" value="NZ_JAXAVW010000003.1"/>
</dbReference>
<keyword evidence="2" id="KW-1185">Reference proteome</keyword>
<evidence type="ECO:0000313" key="1">
    <source>
        <dbReference type="EMBL" id="MDX8029374.1"/>
    </source>
</evidence>
<name>A0ABU4SU09_9PSEU</name>
<dbReference type="EMBL" id="JAXAVW010000003">
    <property type="protein sequence ID" value="MDX8029374.1"/>
    <property type="molecule type" value="Genomic_DNA"/>
</dbReference>
<reference evidence="1 2" key="1">
    <citation type="submission" date="2023-11" db="EMBL/GenBank/DDBJ databases">
        <title>Lentzea sokolovensis, sp. nov., Lentzea kristufkii, sp. nov., and Lentzea miocenensis, sp. nov., rare actinobacteria from Sokolov Coal Basin, Miocene lacustrine sediment, Czech Republic.</title>
        <authorList>
            <person name="Lara A."/>
            <person name="Kotroba L."/>
            <person name="Nouioui I."/>
            <person name="Neumann-Schaal M."/>
            <person name="Mast Y."/>
            <person name="Chronakova A."/>
        </authorList>
    </citation>
    <scope>NUCLEOTIDE SEQUENCE [LARGE SCALE GENOMIC DNA]</scope>
    <source>
        <strain evidence="1 2">BCCO 10_0856</strain>
    </source>
</reference>
<comment type="caution">
    <text evidence="1">The sequence shown here is derived from an EMBL/GenBank/DDBJ whole genome shotgun (WGS) entry which is preliminary data.</text>
</comment>
<protein>
    <submittedName>
        <fullName evidence="1">Uncharacterized protein</fullName>
    </submittedName>
</protein>
<dbReference type="Proteomes" id="UP001285521">
    <property type="component" value="Unassembled WGS sequence"/>
</dbReference>
<reference evidence="1 2" key="2">
    <citation type="submission" date="2023-11" db="EMBL/GenBank/DDBJ databases">
        <authorList>
            <person name="Lara A.C."/>
            <person name="Chronakova A."/>
        </authorList>
    </citation>
    <scope>NUCLEOTIDE SEQUENCE [LARGE SCALE GENOMIC DNA]</scope>
    <source>
        <strain evidence="1 2">BCCO 10_0856</strain>
    </source>
</reference>